<proteinExistence type="predicted"/>
<dbReference type="Gene3D" id="1.25.40.20">
    <property type="entry name" value="Ankyrin repeat-containing domain"/>
    <property type="match status" value="3"/>
</dbReference>
<organism evidence="3 4">
    <name type="scientific">Giardia intestinalis</name>
    <name type="common">Giardia lamblia</name>
    <dbReference type="NCBI Taxonomy" id="5741"/>
    <lineage>
        <taxon>Eukaryota</taxon>
        <taxon>Metamonada</taxon>
        <taxon>Diplomonadida</taxon>
        <taxon>Hexamitidae</taxon>
        <taxon>Giardiinae</taxon>
        <taxon>Giardia</taxon>
    </lineage>
</organism>
<feature type="coiled-coil region" evidence="2">
    <location>
        <begin position="689"/>
        <end position="723"/>
    </location>
</feature>
<dbReference type="VEuPathDB" id="GiardiaDB:DHA2_152441"/>
<gene>
    <name evidence="3" type="ORF">DHA2_152441</name>
</gene>
<dbReference type="PANTHER" id="PTHR24184:SF11">
    <property type="entry name" value="ANKYRIN REPEAT AND SOCS BOX CONTAINING 3"/>
    <property type="match status" value="1"/>
</dbReference>
<feature type="coiled-coil region" evidence="2">
    <location>
        <begin position="561"/>
        <end position="609"/>
    </location>
</feature>
<evidence type="ECO:0000313" key="4">
    <source>
        <dbReference type="Proteomes" id="UP000018320"/>
    </source>
</evidence>
<dbReference type="Pfam" id="PF12796">
    <property type="entry name" value="Ank_2"/>
    <property type="match status" value="3"/>
</dbReference>
<evidence type="ECO:0000256" key="2">
    <source>
        <dbReference type="SAM" id="Coils"/>
    </source>
</evidence>
<dbReference type="AlphaFoldDB" id="V6TDJ5"/>
<feature type="coiled-coil region" evidence="2">
    <location>
        <begin position="372"/>
        <end position="399"/>
    </location>
</feature>
<dbReference type="PROSITE" id="PS50297">
    <property type="entry name" value="ANK_REP_REGION"/>
    <property type="match status" value="2"/>
</dbReference>
<protein>
    <submittedName>
        <fullName evidence="3">Ankyrin repeat protein</fullName>
    </submittedName>
</protein>
<keyword evidence="1" id="KW-0040">ANK repeat</keyword>
<dbReference type="InterPro" id="IPR036770">
    <property type="entry name" value="Ankyrin_rpt-contain_sf"/>
</dbReference>
<reference evidence="4" key="1">
    <citation type="submission" date="2012-02" db="EMBL/GenBank/DDBJ databases">
        <title>Genome sequencing of Giardia lamblia Genotypes A2 and B isolates (DH and GS) and comparative analysis with the genomes of Genotypes A1 and E (WB and Pig).</title>
        <authorList>
            <person name="Adam R."/>
            <person name="Dahlstrom E."/>
            <person name="Martens C."/>
            <person name="Bruno D."/>
            <person name="Barbian K."/>
            <person name="Porcella S.F."/>
            <person name="Nash T."/>
        </authorList>
    </citation>
    <scope>NUCLEOTIDE SEQUENCE</scope>
    <source>
        <strain evidence="4">DH</strain>
    </source>
</reference>
<dbReference type="VEuPathDB" id="GiardiaDB:GL50803_0017285"/>
<evidence type="ECO:0000313" key="3">
    <source>
        <dbReference type="EMBL" id="ESU36896.1"/>
    </source>
</evidence>
<dbReference type="EMBL" id="AHGT01000037">
    <property type="protein sequence ID" value="ESU36896.1"/>
    <property type="molecule type" value="Genomic_DNA"/>
</dbReference>
<dbReference type="VEuPathDB" id="GiardiaDB:GL50581_152"/>
<dbReference type="SMART" id="SM00248">
    <property type="entry name" value="ANK"/>
    <property type="match status" value="7"/>
</dbReference>
<dbReference type="SUPFAM" id="SSF48403">
    <property type="entry name" value="Ankyrin repeat"/>
    <property type="match status" value="2"/>
</dbReference>
<dbReference type="PANTHER" id="PTHR24184">
    <property type="entry name" value="SI:CH211-189E2.2"/>
    <property type="match status" value="1"/>
</dbReference>
<sequence length="1098" mass="120709">MEAMSQDERLKKIISSQGWFGAITAGDAAEVSRLCARFLRETDRTGTTGLMYAAASDNEEIVQMLVKDENSMRNHIGETALLIAAAQNSAKVIPLLLPYEHEMVLLNGATALHVAVQHGSMESIPQLVDCYSCARDRNGFTAMEYCAYNNLLPQLSLLVKHGSYTIEDLKHAASIADSAGHKLCAAALWKASNTYPGTSLRLSNLKLTTAHIDVPPNSAQSIDSLSGSRFTATSHSRPLTLTQLDAKQLQAAFHALSDEADTNGSPEGEGNNLAANHPNVVLASNNDPCENQGICMLNSMAECSASTSPSIFQGRQESVLVPDVPQGGNELVLSPNSLDSSLPLLASQLSGTDRSTQRSEVRILVEHLRSALEQARGDLKDKTVTILRLEEEVKKLTEKNVQRSSGFLSAAEALSLREEVAYYKHLLVKRDAHEKELKQEIGRLQNESTDVLSSLRCKIKQDQEHGKDLRLEEKGQSSAQVDSPESLSECSHNLCALAYAVKQLWTMLDAQEANLPVPDLVPETATIADILLSFKSLEVQLQRLTCDVSSRPRTDPPSSAKTILDANLDTSNEQIEQLIEELADSNARRRQLEEQLAEAQGSIDQYKQLAEAARSCQAQSEARLSQYFEVHRNELALITNEVNSAKETIARMIEGPVDNDISLTTITDSLSSGSAKSLTYYVELVFTLINRYKGAMESIKQELEQLQADNDALRLTNAELKRLNDVLEHPIRLSSSNPDTAAMAAKIVALDAKNTDLHNELVDCRKKLYDLQKEVANYKDKLLTAHSSEELEAVKLRSHLSMYADAYKTLKDSSLSMGQELDMLRSELDLYRSLHGDIKERTESQPVDTDVTASRIYSSTLETSNLTAPSGPLSTTVIRQNVMTPLMIAAQQGSLRECKNNMQYVRQQLPNGMTALMFAASAGNKEIVELLAPHECSFIRHDNMCAAEVALTCGHYDCAELLRSAEALHTSKLGGMAEGMLSSIISAAISNSLFAVWSFLPGQKGMKDDQGMTALMHAAMRGHRDVVRLLSKHELRLQDNHGRTALMFAAEHLHSCVLEFLVSEVDLKDHDNKSAIDYLPSRTNANGPLYDYFLETLG</sequence>
<keyword evidence="2" id="KW-0175">Coiled coil</keyword>
<dbReference type="PROSITE" id="PS50088">
    <property type="entry name" value="ANK_REPEAT"/>
    <property type="match status" value="2"/>
</dbReference>
<dbReference type="InterPro" id="IPR002110">
    <property type="entry name" value="Ankyrin_rpt"/>
</dbReference>
<evidence type="ECO:0000256" key="1">
    <source>
        <dbReference type="PROSITE-ProRule" id="PRU00023"/>
    </source>
</evidence>
<feature type="repeat" description="ANK" evidence="1">
    <location>
        <begin position="107"/>
        <end position="129"/>
    </location>
</feature>
<accession>V6TDJ5</accession>
<comment type="caution">
    <text evidence="3">The sequence shown here is derived from an EMBL/GenBank/DDBJ whole genome shotgun (WGS) entry which is preliminary data.</text>
</comment>
<name>V6TDJ5_GIAIN</name>
<dbReference type="VEuPathDB" id="GiardiaDB:QR46_0674"/>
<dbReference type="Proteomes" id="UP000018320">
    <property type="component" value="Unassembled WGS sequence"/>
</dbReference>
<feature type="repeat" description="ANK" evidence="1">
    <location>
        <begin position="911"/>
        <end position="943"/>
    </location>
</feature>
<reference evidence="3 4" key="2">
    <citation type="journal article" date="2013" name="Genome Biol. Evol.">
        <title>Genome sequencing of Giardia lamblia genotypes A2 and B isolates (DH and GS) and comparative analysis with the genomes of genotypes A1 and E (WB and Pig).</title>
        <authorList>
            <person name="Adam R.D."/>
            <person name="Dahlstrom E.W."/>
            <person name="Martens C.A."/>
            <person name="Bruno D.P."/>
            <person name="Barbian K.D."/>
            <person name="Ricklefs S.M."/>
            <person name="Hernandez M.M."/>
            <person name="Narla N.P."/>
            <person name="Patel R.B."/>
            <person name="Porcella S.F."/>
            <person name="Nash T.E."/>
        </authorList>
    </citation>
    <scope>NUCLEOTIDE SEQUENCE [LARGE SCALE GENOMIC DNA]</scope>
    <source>
        <strain evidence="3 4">DH</strain>
    </source>
</reference>